<keyword evidence="3" id="KW-0255">Endonuclease</keyword>
<keyword evidence="3" id="KW-0378">Hydrolase</keyword>
<dbReference type="CDD" id="cd00085">
    <property type="entry name" value="HNHc"/>
    <property type="match status" value="1"/>
</dbReference>
<evidence type="ECO:0000313" key="3">
    <source>
        <dbReference type="EMBL" id="SHG69483.1"/>
    </source>
</evidence>
<keyword evidence="3" id="KW-0540">Nuclease</keyword>
<dbReference type="InterPro" id="IPR002740">
    <property type="entry name" value="EVE_domain"/>
</dbReference>
<evidence type="ECO:0000313" key="4">
    <source>
        <dbReference type="Proteomes" id="UP000243255"/>
    </source>
</evidence>
<evidence type="ECO:0000259" key="1">
    <source>
        <dbReference type="Pfam" id="PF01878"/>
    </source>
</evidence>
<accession>A0A1M5LYK8</accession>
<dbReference type="EMBL" id="FQWX01000005">
    <property type="protein sequence ID" value="SHG69483.1"/>
    <property type="molecule type" value="Genomic_DNA"/>
</dbReference>
<proteinExistence type="predicted"/>
<dbReference type="InterPro" id="IPR003615">
    <property type="entry name" value="HNH_nuc"/>
</dbReference>
<dbReference type="Pfam" id="PF01878">
    <property type="entry name" value="EVE"/>
    <property type="match status" value="1"/>
</dbReference>
<dbReference type="Pfam" id="PF13391">
    <property type="entry name" value="HNH_2"/>
    <property type="match status" value="1"/>
</dbReference>
<reference evidence="4" key="1">
    <citation type="submission" date="2016-11" db="EMBL/GenBank/DDBJ databases">
        <authorList>
            <person name="Varghese N."/>
            <person name="Submissions S."/>
        </authorList>
    </citation>
    <scope>NUCLEOTIDE SEQUENCE [LARGE SCALE GENOMIC DNA]</scope>
    <source>
        <strain evidence="4">DSM 2635</strain>
    </source>
</reference>
<protein>
    <submittedName>
        <fullName evidence="3">HNH endonuclease</fullName>
    </submittedName>
</protein>
<dbReference type="GO" id="GO:0004519">
    <property type="term" value="F:endonuclease activity"/>
    <property type="evidence" value="ECO:0007669"/>
    <property type="project" value="UniProtKB-KW"/>
</dbReference>
<dbReference type="STRING" id="1121321.SAMN04488530_105115"/>
<dbReference type="AlphaFoldDB" id="A0A1M5LYK8"/>
<feature type="domain" description="EVE" evidence="1">
    <location>
        <begin position="164"/>
        <end position="315"/>
    </location>
</feature>
<sequence>MEKHGKYKYEVISIPASGTIDLIYKYGIHAHPNTESYNYKKTEYFTFRKLGGIMEKIFTVERTIVMKPDDLNEISMYDIDEYTKNRLINYIKDRKNGFTFGTKDIPYKFYILKYEKELTHKPKKPRQNNQCYFTLKELESGKEYVDSISKVSKIQDISLGENLNHWTFLANPKYWYIDDFLNSAKVDDEIYYSIREYDKDKMKIGDMGVLRVGSDSRTKKELNGKNKLESGVYAIVEVTSDPEFKKDDDSEFYANIEDANKIKWRVRIKVIKNLINTPIIFNEKNNAFLNKDKYLIKGHQAADMSLLKDTYDEVINLIVKNTSLFIYKDVTEEDKYNFGDSKGGIEALNKFYEKVDIKKKEKIIKIVERGRIASEFKKYIGFKCQICEALNLNSYSFKKKNGEYYVEAHHIIPVNEIDNTKLSVDNLICVCPNHHRQIHYGNVELISNNELYTEYKIDGELVKIEKSRFRTEE</sequence>
<feature type="domain" description="HNH nuclease" evidence="2">
    <location>
        <begin position="384"/>
        <end position="438"/>
    </location>
</feature>
<dbReference type="OrthoDB" id="9779761at2"/>
<dbReference type="SUPFAM" id="SSF88697">
    <property type="entry name" value="PUA domain-like"/>
    <property type="match status" value="1"/>
</dbReference>
<name>A0A1M5LYK8_9FIRM</name>
<dbReference type="Gene3D" id="1.10.30.50">
    <property type="match status" value="1"/>
</dbReference>
<keyword evidence="4" id="KW-1185">Reference proteome</keyword>
<evidence type="ECO:0000259" key="2">
    <source>
        <dbReference type="Pfam" id="PF13391"/>
    </source>
</evidence>
<dbReference type="InterPro" id="IPR015947">
    <property type="entry name" value="PUA-like_sf"/>
</dbReference>
<organism evidence="3 4">
    <name type="scientific">Asaccharospora irregularis DSM 2635</name>
    <dbReference type="NCBI Taxonomy" id="1121321"/>
    <lineage>
        <taxon>Bacteria</taxon>
        <taxon>Bacillati</taxon>
        <taxon>Bacillota</taxon>
        <taxon>Clostridia</taxon>
        <taxon>Peptostreptococcales</taxon>
        <taxon>Peptostreptococcaceae</taxon>
        <taxon>Asaccharospora</taxon>
    </lineage>
</organism>
<dbReference type="Proteomes" id="UP000243255">
    <property type="component" value="Unassembled WGS sequence"/>
</dbReference>
<dbReference type="RefSeq" id="WP_073124490.1">
    <property type="nucleotide sequence ID" value="NZ_BAABCH010000026.1"/>
</dbReference>
<gene>
    <name evidence="3" type="ORF">SAMN04488530_105115</name>
</gene>